<comment type="caution">
    <text evidence="1">The sequence shown here is derived from an EMBL/GenBank/DDBJ whole genome shotgun (WGS) entry which is preliminary data.</text>
</comment>
<gene>
    <name evidence="1" type="ORF">PIB30_032126</name>
</gene>
<dbReference type="Proteomes" id="UP001341840">
    <property type="component" value="Unassembled WGS sequence"/>
</dbReference>
<organism evidence="1 2">
    <name type="scientific">Stylosanthes scabra</name>
    <dbReference type="NCBI Taxonomy" id="79078"/>
    <lineage>
        <taxon>Eukaryota</taxon>
        <taxon>Viridiplantae</taxon>
        <taxon>Streptophyta</taxon>
        <taxon>Embryophyta</taxon>
        <taxon>Tracheophyta</taxon>
        <taxon>Spermatophyta</taxon>
        <taxon>Magnoliopsida</taxon>
        <taxon>eudicotyledons</taxon>
        <taxon>Gunneridae</taxon>
        <taxon>Pentapetalae</taxon>
        <taxon>rosids</taxon>
        <taxon>fabids</taxon>
        <taxon>Fabales</taxon>
        <taxon>Fabaceae</taxon>
        <taxon>Papilionoideae</taxon>
        <taxon>50 kb inversion clade</taxon>
        <taxon>dalbergioids sensu lato</taxon>
        <taxon>Dalbergieae</taxon>
        <taxon>Pterocarpus clade</taxon>
        <taxon>Stylosanthes</taxon>
    </lineage>
</organism>
<name>A0ABU6VDP2_9FABA</name>
<protein>
    <submittedName>
        <fullName evidence="1">Uncharacterized protein</fullName>
    </submittedName>
</protein>
<evidence type="ECO:0000313" key="1">
    <source>
        <dbReference type="EMBL" id="MED6170555.1"/>
    </source>
</evidence>
<evidence type="ECO:0000313" key="2">
    <source>
        <dbReference type="Proteomes" id="UP001341840"/>
    </source>
</evidence>
<proteinExistence type="predicted"/>
<dbReference type="EMBL" id="JASCZI010151175">
    <property type="protein sequence ID" value="MED6170555.1"/>
    <property type="molecule type" value="Genomic_DNA"/>
</dbReference>
<accession>A0ABU6VDP2</accession>
<reference evidence="1 2" key="1">
    <citation type="journal article" date="2023" name="Plants (Basel)">
        <title>Bridging the Gap: Combining Genomics and Transcriptomics Approaches to Understand Stylosanthes scabra, an Orphan Legume from the Brazilian Caatinga.</title>
        <authorList>
            <person name="Ferreira-Neto J.R.C."/>
            <person name="da Silva M.D."/>
            <person name="Binneck E."/>
            <person name="de Melo N.F."/>
            <person name="da Silva R.H."/>
            <person name="de Melo A.L.T.M."/>
            <person name="Pandolfi V."/>
            <person name="Bustamante F.O."/>
            <person name="Brasileiro-Vidal A.C."/>
            <person name="Benko-Iseppon A.M."/>
        </authorList>
    </citation>
    <scope>NUCLEOTIDE SEQUENCE [LARGE SCALE GENOMIC DNA]</scope>
    <source>
        <tissue evidence="1">Leaves</tissue>
    </source>
</reference>
<sequence>MALVWIPSNLQLGPSKWIKLVGLGPTLDTSRKPHSKEISLVPRTTQRRIRSSEKLDGVESKRALRQPFKLEPTLEKSENIYGMRIPNPWILSTDKAPKLQ</sequence>
<keyword evidence="2" id="KW-1185">Reference proteome</keyword>